<gene>
    <name evidence="11" type="ORF">SAMN02745217_02088</name>
</gene>
<keyword evidence="8" id="KW-0472">Membrane</keyword>
<dbReference type="STRING" id="1121345.SAMN02745217_02088"/>
<evidence type="ECO:0000313" key="12">
    <source>
        <dbReference type="Proteomes" id="UP000184612"/>
    </source>
</evidence>
<evidence type="ECO:0000256" key="1">
    <source>
        <dbReference type="ARBA" id="ARBA00000085"/>
    </source>
</evidence>
<feature type="domain" description="Histidine kinase" evidence="9">
    <location>
        <begin position="470"/>
        <end position="575"/>
    </location>
</feature>
<dbReference type="Pfam" id="PF06580">
    <property type="entry name" value="His_kinase"/>
    <property type="match status" value="1"/>
</dbReference>
<dbReference type="CDD" id="cd06225">
    <property type="entry name" value="HAMP"/>
    <property type="match status" value="1"/>
</dbReference>
<evidence type="ECO:0000256" key="6">
    <source>
        <dbReference type="ARBA" id="ARBA00022777"/>
    </source>
</evidence>
<dbReference type="PANTHER" id="PTHR34220">
    <property type="entry name" value="SENSOR HISTIDINE KINASE YPDA"/>
    <property type="match status" value="1"/>
</dbReference>
<dbReference type="SMART" id="SM00387">
    <property type="entry name" value="HATPase_c"/>
    <property type="match status" value="1"/>
</dbReference>
<proteinExistence type="predicted"/>
<dbReference type="RefSeq" id="WP_073588770.1">
    <property type="nucleotide sequence ID" value="NZ_FRFD01000005.1"/>
</dbReference>
<evidence type="ECO:0000313" key="11">
    <source>
        <dbReference type="EMBL" id="SHO48905.1"/>
    </source>
</evidence>
<dbReference type="Gene3D" id="6.10.340.10">
    <property type="match status" value="1"/>
</dbReference>
<dbReference type="EMBL" id="FRFD01000005">
    <property type="protein sequence ID" value="SHO48905.1"/>
    <property type="molecule type" value="Genomic_DNA"/>
</dbReference>
<dbReference type="InterPro" id="IPR003594">
    <property type="entry name" value="HATPase_dom"/>
</dbReference>
<evidence type="ECO:0000259" key="9">
    <source>
        <dbReference type="PROSITE" id="PS50109"/>
    </source>
</evidence>
<keyword evidence="8" id="KW-1133">Transmembrane helix</keyword>
<comment type="subcellular location">
    <subcellularLocation>
        <location evidence="2">Membrane</location>
    </subcellularLocation>
</comment>
<dbReference type="InterPro" id="IPR003660">
    <property type="entry name" value="HAMP_dom"/>
</dbReference>
<evidence type="ECO:0000259" key="10">
    <source>
        <dbReference type="PROSITE" id="PS50885"/>
    </source>
</evidence>
<evidence type="ECO:0000256" key="7">
    <source>
        <dbReference type="ARBA" id="ARBA00023012"/>
    </source>
</evidence>
<dbReference type="PANTHER" id="PTHR34220:SF7">
    <property type="entry name" value="SENSOR HISTIDINE KINASE YPDA"/>
    <property type="match status" value="1"/>
</dbReference>
<dbReference type="GO" id="GO:0016020">
    <property type="term" value="C:membrane"/>
    <property type="evidence" value="ECO:0007669"/>
    <property type="project" value="UniProtKB-SubCell"/>
</dbReference>
<evidence type="ECO:0000256" key="5">
    <source>
        <dbReference type="ARBA" id="ARBA00022679"/>
    </source>
</evidence>
<dbReference type="GO" id="GO:0000155">
    <property type="term" value="F:phosphorelay sensor kinase activity"/>
    <property type="evidence" value="ECO:0007669"/>
    <property type="project" value="InterPro"/>
</dbReference>
<protein>
    <recommendedName>
        <fullName evidence="3">histidine kinase</fullName>
        <ecNumber evidence="3">2.7.13.3</ecNumber>
    </recommendedName>
</protein>
<keyword evidence="8" id="KW-0812">Transmembrane</keyword>
<dbReference type="AlphaFoldDB" id="A0A1M7Y8D8"/>
<organism evidence="11 12">
    <name type="scientific">Anaerocolumna xylanovorans DSM 12503</name>
    <dbReference type="NCBI Taxonomy" id="1121345"/>
    <lineage>
        <taxon>Bacteria</taxon>
        <taxon>Bacillati</taxon>
        <taxon>Bacillota</taxon>
        <taxon>Clostridia</taxon>
        <taxon>Lachnospirales</taxon>
        <taxon>Lachnospiraceae</taxon>
        <taxon>Anaerocolumna</taxon>
    </lineage>
</organism>
<dbReference type="Proteomes" id="UP000184612">
    <property type="component" value="Unassembled WGS sequence"/>
</dbReference>
<dbReference type="PROSITE" id="PS50109">
    <property type="entry name" value="HIS_KIN"/>
    <property type="match status" value="1"/>
</dbReference>
<evidence type="ECO:0000256" key="3">
    <source>
        <dbReference type="ARBA" id="ARBA00012438"/>
    </source>
</evidence>
<comment type="catalytic activity">
    <reaction evidence="1">
        <text>ATP + protein L-histidine = ADP + protein N-phospho-L-histidine.</text>
        <dbReference type="EC" id="2.7.13.3"/>
    </reaction>
</comment>
<dbReference type="OrthoDB" id="9809348at2"/>
<keyword evidence="5" id="KW-0808">Transferase</keyword>
<dbReference type="EC" id="2.7.13.3" evidence="3"/>
<keyword evidence="4" id="KW-0597">Phosphoprotein</keyword>
<feature type="transmembrane region" description="Helical" evidence="8">
    <location>
        <begin position="12"/>
        <end position="34"/>
    </location>
</feature>
<reference evidence="11 12" key="1">
    <citation type="submission" date="2016-12" db="EMBL/GenBank/DDBJ databases">
        <authorList>
            <person name="Song W.-J."/>
            <person name="Kurnit D.M."/>
        </authorList>
    </citation>
    <scope>NUCLEOTIDE SEQUENCE [LARGE SCALE GENOMIC DNA]</scope>
    <source>
        <strain evidence="11 12">DSM 12503</strain>
    </source>
</reference>
<dbReference type="Pfam" id="PF02518">
    <property type="entry name" value="HATPase_c"/>
    <property type="match status" value="1"/>
</dbReference>
<keyword evidence="7" id="KW-0902">Two-component regulatory system</keyword>
<evidence type="ECO:0000256" key="8">
    <source>
        <dbReference type="SAM" id="Phobius"/>
    </source>
</evidence>
<dbReference type="InterPro" id="IPR050640">
    <property type="entry name" value="Bact_2-comp_sensor_kinase"/>
</dbReference>
<accession>A0A1M7Y8D8</accession>
<keyword evidence="6 11" id="KW-0418">Kinase</keyword>
<dbReference type="InterPro" id="IPR036890">
    <property type="entry name" value="HATPase_C_sf"/>
</dbReference>
<feature type="domain" description="HAMP" evidence="10">
    <location>
        <begin position="311"/>
        <end position="363"/>
    </location>
</feature>
<dbReference type="Pfam" id="PF00672">
    <property type="entry name" value="HAMP"/>
    <property type="match status" value="1"/>
</dbReference>
<dbReference type="InterPro" id="IPR010559">
    <property type="entry name" value="Sig_transdc_His_kin_internal"/>
</dbReference>
<dbReference type="InterPro" id="IPR005467">
    <property type="entry name" value="His_kinase_dom"/>
</dbReference>
<dbReference type="SUPFAM" id="SSF158472">
    <property type="entry name" value="HAMP domain-like"/>
    <property type="match status" value="1"/>
</dbReference>
<sequence length="576" mass="65892">MNIARWFKNIKFIYKLMVGYVIFAILPMIIVTGYNSQKTKNILLEESYRNMRQSLGQIGQNLDSSLEAYKTVMDILYTNQMFNGYLVKDYTNSDYWEMFSYIDNLLSSIMLVESNIAGISIYSNNDTLPSDNYYFYNEKELNQDWLKSALSSKGNPQVAGIISKGKKNYVALERLLNYYHYSDVRNILLLKIDGSSFNDQIKITNSNQEVYWVNGQGQIMASSDKEVIGKGMGSITENWEDIPVSGKGSSLDIEGISKICTARSSLYGTRLIMMVNQESLVEATREVARDIILIFFVSSVGMFLSIYLYSRWISGRVNKVVYAAKKLGDGEFDYLLKDMGKDEIGIIAAAINTLNSKIQLLIAENYEKKLKIKSSEMNLLQEQINPHFLYNALSVISSMAMREGGKKTMMSVRYLANFYRISLNKGKQVVSVQEEVELLQNYMKIQMLRFEDTVEINYEVDRKALAFRTIKLLLQPLVENAIHHGRKDEEQILHIRVTVALTKDRLIFEVKDDGIGIETEKFERLRKELKNSEEGYGLKNVDIRVKLNYGEQYGVSVSSTYGTGTCVRVEIPQVFS</sequence>
<dbReference type="SMART" id="SM00304">
    <property type="entry name" value="HAMP"/>
    <property type="match status" value="1"/>
</dbReference>
<name>A0A1M7Y8D8_9FIRM</name>
<dbReference type="SUPFAM" id="SSF55874">
    <property type="entry name" value="ATPase domain of HSP90 chaperone/DNA topoisomerase II/histidine kinase"/>
    <property type="match status" value="1"/>
</dbReference>
<dbReference type="PROSITE" id="PS50885">
    <property type="entry name" value="HAMP"/>
    <property type="match status" value="1"/>
</dbReference>
<keyword evidence="12" id="KW-1185">Reference proteome</keyword>
<evidence type="ECO:0000256" key="2">
    <source>
        <dbReference type="ARBA" id="ARBA00004370"/>
    </source>
</evidence>
<evidence type="ECO:0000256" key="4">
    <source>
        <dbReference type="ARBA" id="ARBA00022553"/>
    </source>
</evidence>
<dbReference type="Gene3D" id="3.30.565.10">
    <property type="entry name" value="Histidine kinase-like ATPase, C-terminal domain"/>
    <property type="match status" value="1"/>
</dbReference>
<feature type="transmembrane region" description="Helical" evidence="8">
    <location>
        <begin position="291"/>
        <end position="309"/>
    </location>
</feature>